<dbReference type="Proteomes" id="UP000544090">
    <property type="component" value="Unassembled WGS sequence"/>
</dbReference>
<dbReference type="AlphaFoldDB" id="A0A7X6HAV2"/>
<keyword evidence="2" id="KW-1185">Reference proteome</keyword>
<dbReference type="SUPFAM" id="SSF56529">
    <property type="entry name" value="FAH"/>
    <property type="match status" value="1"/>
</dbReference>
<dbReference type="InterPro" id="IPR021269">
    <property type="entry name" value="DUF2848"/>
</dbReference>
<reference evidence="1 2" key="1">
    <citation type="submission" date="2020-04" db="EMBL/GenBank/DDBJ databases">
        <title>Arthrobacter sp. nov.</title>
        <authorList>
            <person name="Liu S."/>
        </authorList>
    </citation>
    <scope>NUCLEOTIDE SEQUENCE [LARGE SCALE GENOMIC DNA]</scope>
    <source>
        <strain evidence="1 2">E918</strain>
    </source>
</reference>
<organism evidence="1 2">
    <name type="scientific">Arthrobacter mobilis</name>
    <dbReference type="NCBI Taxonomy" id="2724944"/>
    <lineage>
        <taxon>Bacteria</taxon>
        <taxon>Bacillati</taxon>
        <taxon>Actinomycetota</taxon>
        <taxon>Actinomycetes</taxon>
        <taxon>Micrococcales</taxon>
        <taxon>Micrococcaceae</taxon>
        <taxon>Arthrobacter</taxon>
    </lineage>
</organism>
<sequence>MNAAADKPLAFSVDGTGEEIVLSGFTAVVAGYTGRDLAAVQHHIDELAAIGVAPPPEIPMFYPMPPELFDTSGRHTGSEHLTSGEVEPVYIRHAGRYFLGIGSDHTDRDLETQDVAASKRACPKPVSRTVIAVDDLAALSLDECVARCWVDGDRYQEGTLSGLRTPKEIVDLFLERTGLGDDDFVCLGGTLPLLDGKFRAGTRWRVRLDLPGGRFLEHEYTMEKG</sequence>
<dbReference type="GO" id="GO:0003824">
    <property type="term" value="F:catalytic activity"/>
    <property type="evidence" value="ECO:0007669"/>
    <property type="project" value="InterPro"/>
</dbReference>
<gene>
    <name evidence="1" type="ORF">HGG74_03775</name>
</gene>
<name>A0A7X6HAV2_9MICC</name>
<protein>
    <submittedName>
        <fullName evidence="1">DUF2848 family protein</fullName>
    </submittedName>
</protein>
<proteinExistence type="predicted"/>
<comment type="caution">
    <text evidence="1">The sequence shown here is derived from an EMBL/GenBank/DDBJ whole genome shotgun (WGS) entry which is preliminary data.</text>
</comment>
<evidence type="ECO:0000313" key="2">
    <source>
        <dbReference type="Proteomes" id="UP000544090"/>
    </source>
</evidence>
<dbReference type="Pfam" id="PF11010">
    <property type="entry name" value="DUF2848"/>
    <property type="match status" value="1"/>
</dbReference>
<dbReference type="EMBL" id="JAAZSQ010000002">
    <property type="protein sequence ID" value="NKX53674.1"/>
    <property type="molecule type" value="Genomic_DNA"/>
</dbReference>
<evidence type="ECO:0000313" key="1">
    <source>
        <dbReference type="EMBL" id="NKX53674.1"/>
    </source>
</evidence>
<dbReference type="RefSeq" id="WP_168485001.1">
    <property type="nucleotide sequence ID" value="NZ_JAAZSQ010000002.1"/>
</dbReference>
<accession>A0A7X6HAV2</accession>
<dbReference type="InterPro" id="IPR036663">
    <property type="entry name" value="Fumarylacetoacetase_C_sf"/>
</dbReference>